<organism evidence="2 3">
    <name type="scientific">Sclerotinia sclerotiorum (strain ATCC 18683 / 1980 / Ss-1)</name>
    <name type="common">White mold</name>
    <name type="synonym">Whetzelinia sclerotiorum</name>
    <dbReference type="NCBI Taxonomy" id="665079"/>
    <lineage>
        <taxon>Eukaryota</taxon>
        <taxon>Fungi</taxon>
        <taxon>Dikarya</taxon>
        <taxon>Ascomycota</taxon>
        <taxon>Pezizomycotina</taxon>
        <taxon>Leotiomycetes</taxon>
        <taxon>Helotiales</taxon>
        <taxon>Sclerotiniaceae</taxon>
        <taxon>Sclerotinia</taxon>
    </lineage>
</organism>
<feature type="region of interest" description="Disordered" evidence="1">
    <location>
        <begin position="101"/>
        <end position="139"/>
    </location>
</feature>
<feature type="region of interest" description="Disordered" evidence="1">
    <location>
        <begin position="147"/>
        <end position="166"/>
    </location>
</feature>
<feature type="compositionally biased region" description="Low complexity" evidence="1">
    <location>
        <begin position="119"/>
        <end position="132"/>
    </location>
</feature>
<dbReference type="RefSeq" id="XP_001597743.1">
    <property type="nucleotide sequence ID" value="XM_001597693.1"/>
</dbReference>
<dbReference type="OrthoDB" id="4848529at2759"/>
<dbReference type="AlphaFoldDB" id="A0A1D9PSW6"/>
<reference evidence="3" key="1">
    <citation type="journal article" date="2017" name="Genome Biol. Evol.">
        <title>The complete genome sequence of the phytopathogenic fungus Sclerotinia sclerotiorum reveals insights into the genome architecture of broad host range pathogens.</title>
        <authorList>
            <person name="Derbyshire M."/>
            <person name="Denton-Giles M."/>
            <person name="Hegedus D."/>
            <person name="Seifbarghy S."/>
            <person name="Rollins J."/>
            <person name="van Kan J."/>
            <person name="Seidl M.F."/>
            <person name="Faino L."/>
            <person name="Mbengue M."/>
            <person name="Navaud O."/>
            <person name="Raffaele S."/>
            <person name="Hammond-Kosack K."/>
            <person name="Heard S."/>
            <person name="Oliver R."/>
        </authorList>
    </citation>
    <scope>NUCLEOTIDE SEQUENCE [LARGE SCALE GENOMIC DNA]</scope>
    <source>
        <strain evidence="3">ATCC 18683 / 1980 / Ss-1</strain>
    </source>
</reference>
<feature type="compositionally biased region" description="Basic and acidic residues" evidence="1">
    <location>
        <begin position="1"/>
        <end position="12"/>
    </location>
</feature>
<proteinExistence type="predicted"/>
<evidence type="ECO:0000313" key="2">
    <source>
        <dbReference type="EMBL" id="APA05719.1"/>
    </source>
</evidence>
<dbReference type="OMA" id="HIWEALK"/>
<evidence type="ECO:0000313" key="3">
    <source>
        <dbReference type="Proteomes" id="UP000177798"/>
    </source>
</evidence>
<name>A0A1D9PSW6_SCLS1</name>
<evidence type="ECO:0000256" key="1">
    <source>
        <dbReference type="SAM" id="MobiDB-lite"/>
    </source>
</evidence>
<dbReference type="EMBL" id="CP017814">
    <property type="protein sequence ID" value="APA05719.1"/>
    <property type="molecule type" value="Genomic_DNA"/>
</dbReference>
<accession>A0A1D9PSW6</accession>
<feature type="compositionally biased region" description="Basic and acidic residues" evidence="1">
    <location>
        <begin position="148"/>
        <end position="166"/>
    </location>
</feature>
<dbReference type="KEGG" id="ssl:SS1G_01939"/>
<sequence length="166" mass="17450">MSNRSESQKRAAETAQAVPRAKGKAAAGNPSEVPESIGANAGGMGPFSRSRWTQKERDYLLLQICLQAGGKGFAPKWEAIDVPGRTEKALQNIWGDIKKSAAEPIAHAGESKEDDDSNDNGNNAAEKAGEGAIQKKPKVAKKVAVKAKANEAKGDAKQKLVVDDAG</sequence>
<protein>
    <recommendedName>
        <fullName evidence="4">Myb-like domain-containing protein</fullName>
    </recommendedName>
</protein>
<dbReference type="VEuPathDB" id="FungiDB:sscle_01g004890"/>
<gene>
    <name evidence="2" type="ORF">sscle_01g004890</name>
</gene>
<evidence type="ECO:0008006" key="4">
    <source>
        <dbReference type="Google" id="ProtNLM"/>
    </source>
</evidence>
<dbReference type="Proteomes" id="UP000177798">
    <property type="component" value="Chromosome 1"/>
</dbReference>
<feature type="region of interest" description="Disordered" evidence="1">
    <location>
        <begin position="1"/>
        <end position="50"/>
    </location>
</feature>